<dbReference type="AlphaFoldDB" id="A0A0H3C1X7"/>
<keyword evidence="9" id="KW-0997">Cell inner membrane</keyword>
<proteinExistence type="inferred from homology"/>
<name>A0A0H3C1X7_BORBZ</name>
<dbReference type="EMBL" id="CP001205">
    <property type="protein sequence ID" value="ACK74698.1"/>
    <property type="molecule type" value="Genomic_DNA"/>
</dbReference>
<evidence type="ECO:0000259" key="10">
    <source>
        <dbReference type="Pfam" id="PF03176"/>
    </source>
</evidence>
<dbReference type="SUPFAM" id="SSF82866">
    <property type="entry name" value="Multidrug efflux transporter AcrB transmembrane domain"/>
    <property type="match status" value="1"/>
</dbReference>
<feature type="domain" description="SecDF P1 head subdomain" evidence="12">
    <location>
        <begin position="288"/>
        <end position="392"/>
    </location>
</feature>
<dbReference type="Pfam" id="PF21760">
    <property type="entry name" value="SecD_1st"/>
    <property type="match status" value="1"/>
</dbReference>
<dbReference type="GO" id="GO:0006605">
    <property type="term" value="P:protein targeting"/>
    <property type="evidence" value="ECO:0007669"/>
    <property type="project" value="UniProtKB-UniRule"/>
</dbReference>
<dbReference type="InterPro" id="IPR004869">
    <property type="entry name" value="MMPL_dom"/>
</dbReference>
<comment type="subunit">
    <text evidence="9">Forms a complex with SecF. Part of the essential Sec protein translocation apparatus which comprises SecA, SecYEG and auxiliary proteins SecDF. Other proteins may also be involved.</text>
</comment>
<dbReference type="NCBIfam" id="TIGR01129">
    <property type="entry name" value="secD"/>
    <property type="match status" value="1"/>
</dbReference>
<dbReference type="Gene3D" id="1.20.1640.10">
    <property type="entry name" value="Multidrug efflux transporter AcrB transmembrane domain"/>
    <property type="match status" value="1"/>
</dbReference>
<evidence type="ECO:0000259" key="11">
    <source>
        <dbReference type="Pfam" id="PF21760"/>
    </source>
</evidence>
<evidence type="ECO:0000256" key="6">
    <source>
        <dbReference type="ARBA" id="ARBA00022989"/>
    </source>
</evidence>
<keyword evidence="3 9" id="KW-1003">Cell membrane</keyword>
<keyword evidence="5 9" id="KW-0653">Protein transport</keyword>
<feature type="transmembrane region" description="Helical" evidence="9">
    <location>
        <begin position="468"/>
        <end position="489"/>
    </location>
</feature>
<sequence length="586" mass="65101">MKKGSKLILILLVTFFACLLIFPTLKWYFLMSVEDKKISSYSQEALRDYSKKKALNDLVKLKELYNKDPNSSIPASLSYLIPIAKNNYRSSMKIPPNIFTAKTLREGFLTDSDMGEVSLEIYRYYENIKKGKSRIIHLGLDLSGGMSVTISLDYSSVEKKLGRSLTFAEREDAIYRIMQILKDRVDRFGLTEPKIVREAGGNKIFLDIPGEKDESRVSTLLSGKGNLTFYVVDDESTSLLHRKILEAGSLFSIPEIQASMNLPDSKQIFPWYVKDSYGVDDESSVRYYVVDASPENSFDGAHIKDAGVSNDPRTGRDTVAFSLDVDGSEKFFKFTQKNVGKSLAVVMEGKIKSVAGIGYAITGGNVSIQGDSFDKKEAQDLALVFKTAAFPVDIKIDDLRIIGPTLGARTIDLGIKASVLALCLVFLFICVYYGLSGVVAGFSLVIYNVFLILAILSAFNFTLTLTSIAGLILTMGMAVDINIVIYERIKEEIREGRRFENAFEDGFKKAFLSIMDANITTFIAVLFLTLLGTGVIQGFAWSLSVGIVASLFSSLIFSRFILEFIISVRKSKFISISWSSKYAKSN</sequence>
<evidence type="ECO:0000313" key="13">
    <source>
        <dbReference type="EMBL" id="ACK74698.1"/>
    </source>
</evidence>
<evidence type="ECO:0000256" key="4">
    <source>
        <dbReference type="ARBA" id="ARBA00022692"/>
    </source>
</evidence>
<organism evidence="13 14">
    <name type="scientific">Borreliella burgdorferi (strain ZS7)</name>
    <name type="common">Borrelia burgdorferi</name>
    <dbReference type="NCBI Taxonomy" id="445985"/>
    <lineage>
        <taxon>Bacteria</taxon>
        <taxon>Pseudomonadati</taxon>
        <taxon>Spirochaetota</taxon>
        <taxon>Spirochaetia</taxon>
        <taxon>Spirochaetales</taxon>
        <taxon>Borreliaceae</taxon>
        <taxon>Borreliella</taxon>
    </lineage>
</organism>
<feature type="transmembrane region" description="Helical" evidence="9">
    <location>
        <begin position="442"/>
        <end position="462"/>
    </location>
</feature>
<evidence type="ECO:0000256" key="3">
    <source>
        <dbReference type="ARBA" id="ARBA00022475"/>
    </source>
</evidence>
<reference evidence="13 14" key="1">
    <citation type="journal article" date="2011" name="J. Bacteriol.">
        <title>Whole-genome sequences of thirteen isolates of Borrelia burgdorferi.</title>
        <authorList>
            <person name="Schutzer S.E."/>
            <person name="Fraser-Liggett C.M."/>
            <person name="Casjens S.R."/>
            <person name="Qiu W.G."/>
            <person name="Dunn J.J."/>
            <person name="Mongodin E.F."/>
            <person name="Luft B.J."/>
        </authorList>
    </citation>
    <scope>NUCLEOTIDE SEQUENCE [LARGE SCALE GENOMIC DNA]</scope>
    <source>
        <strain evidence="13 14">ZS7</strain>
    </source>
</reference>
<evidence type="ECO:0000256" key="5">
    <source>
        <dbReference type="ARBA" id="ARBA00022927"/>
    </source>
</evidence>
<keyword evidence="6 9" id="KW-1133">Transmembrane helix</keyword>
<evidence type="ECO:0000256" key="2">
    <source>
        <dbReference type="ARBA" id="ARBA00022448"/>
    </source>
</evidence>
<dbReference type="InterPro" id="IPR048631">
    <property type="entry name" value="SecD_1st"/>
</dbReference>
<dbReference type="Proteomes" id="UP000006901">
    <property type="component" value="Chromosome"/>
</dbReference>
<evidence type="ECO:0000256" key="9">
    <source>
        <dbReference type="HAMAP-Rule" id="MF_01463"/>
    </source>
</evidence>
<dbReference type="InterPro" id="IPR055344">
    <property type="entry name" value="SecD_SecF_C_bact"/>
</dbReference>
<dbReference type="Gene3D" id="3.30.70.3220">
    <property type="match status" value="1"/>
</dbReference>
<dbReference type="HOGENOM" id="CLU_007894_4_3_12"/>
<evidence type="ECO:0000313" key="14">
    <source>
        <dbReference type="Proteomes" id="UP000006901"/>
    </source>
</evidence>
<dbReference type="InterPro" id="IPR005791">
    <property type="entry name" value="SecD"/>
</dbReference>
<dbReference type="KEGG" id="bbz:BbuZS7_0672"/>
<dbReference type="Pfam" id="PF03176">
    <property type="entry name" value="MMPL"/>
    <property type="match status" value="1"/>
</dbReference>
<keyword evidence="4 9" id="KW-0812">Transmembrane</keyword>
<dbReference type="NCBIfam" id="TIGR00916">
    <property type="entry name" value="2A0604s01"/>
    <property type="match status" value="1"/>
</dbReference>
<dbReference type="InterPro" id="IPR054384">
    <property type="entry name" value="SecDF_P1_head"/>
</dbReference>
<feature type="transmembrane region" description="Helical" evidence="9">
    <location>
        <begin position="413"/>
        <end position="435"/>
    </location>
</feature>
<protein>
    <recommendedName>
        <fullName evidence="9">Protein translocase subunit SecD</fullName>
    </recommendedName>
</protein>
<dbReference type="PRINTS" id="PR00702">
    <property type="entry name" value="ACRIFLAVINRP"/>
</dbReference>
<accession>A0A0H3C1X7</accession>
<dbReference type="Pfam" id="PF22599">
    <property type="entry name" value="SecDF_P1_head"/>
    <property type="match status" value="1"/>
</dbReference>
<evidence type="ECO:0000256" key="7">
    <source>
        <dbReference type="ARBA" id="ARBA00023010"/>
    </source>
</evidence>
<dbReference type="HAMAP" id="MF_01463_B">
    <property type="entry name" value="SecD_B"/>
    <property type="match status" value="1"/>
</dbReference>
<dbReference type="PANTHER" id="PTHR30081">
    <property type="entry name" value="PROTEIN-EXPORT MEMBRANE PROTEIN SEC"/>
    <property type="match status" value="1"/>
</dbReference>
<comment type="similarity">
    <text evidence="9">Belongs to the SecD/SecF family. SecD subfamily.</text>
</comment>
<dbReference type="InterPro" id="IPR001036">
    <property type="entry name" value="Acrflvin-R"/>
</dbReference>
<evidence type="ECO:0000256" key="8">
    <source>
        <dbReference type="ARBA" id="ARBA00023136"/>
    </source>
</evidence>
<dbReference type="InterPro" id="IPR022813">
    <property type="entry name" value="SecD/SecF_arch_bac"/>
</dbReference>
<dbReference type="GO" id="GO:0043952">
    <property type="term" value="P:protein transport by the Sec complex"/>
    <property type="evidence" value="ECO:0007669"/>
    <property type="project" value="UniProtKB-UniRule"/>
</dbReference>
<evidence type="ECO:0000259" key="12">
    <source>
        <dbReference type="Pfam" id="PF22599"/>
    </source>
</evidence>
<keyword evidence="2 9" id="KW-0813">Transport</keyword>
<gene>
    <name evidence="9 13" type="primary">secD</name>
    <name evidence="13" type="ordered locus">BbuZS7_0672</name>
</gene>
<comment type="caution">
    <text evidence="9">Lacks conserved residue(s) required for the propagation of feature annotation.</text>
</comment>
<feature type="transmembrane region" description="Helical" evidence="9">
    <location>
        <begin position="539"/>
        <end position="562"/>
    </location>
</feature>
<dbReference type="Gene3D" id="3.30.1360.200">
    <property type="match status" value="1"/>
</dbReference>
<evidence type="ECO:0000256" key="1">
    <source>
        <dbReference type="ARBA" id="ARBA00004141"/>
    </source>
</evidence>
<dbReference type="GO" id="GO:0015450">
    <property type="term" value="F:protein-transporting ATPase activity"/>
    <property type="evidence" value="ECO:0007669"/>
    <property type="project" value="InterPro"/>
</dbReference>
<comment type="function">
    <text evidence="9">Part of the Sec protein translocase complex. Interacts with the SecYEG preprotein conducting channel. SecDF uses the proton motive force (PMF) to complete protein translocation after the ATP-dependent function of SecA.</text>
</comment>
<feature type="domain" description="Membrane transport protein MMPL" evidence="10">
    <location>
        <begin position="439"/>
        <end position="555"/>
    </location>
</feature>
<dbReference type="RefSeq" id="WP_002557239.1">
    <property type="nucleotide sequence ID" value="NC_011728.1"/>
</dbReference>
<keyword evidence="8 9" id="KW-0472">Membrane</keyword>
<dbReference type="GO" id="GO:0005886">
    <property type="term" value="C:plasma membrane"/>
    <property type="evidence" value="ECO:0007669"/>
    <property type="project" value="UniProtKB-SubCell"/>
</dbReference>
<feature type="transmembrane region" description="Helical" evidence="9">
    <location>
        <begin position="510"/>
        <end position="533"/>
    </location>
</feature>
<comment type="subcellular location">
    <subcellularLocation>
        <location evidence="9">Cell inner membrane</location>
        <topology evidence="9">Multi-pass membrane protein</topology>
    </subcellularLocation>
    <subcellularLocation>
        <location evidence="1">Membrane</location>
        <topology evidence="1">Multi-pass membrane protein</topology>
    </subcellularLocation>
</comment>
<dbReference type="GO" id="GO:0065002">
    <property type="term" value="P:intracellular protein transmembrane transport"/>
    <property type="evidence" value="ECO:0007669"/>
    <property type="project" value="UniProtKB-UniRule"/>
</dbReference>
<dbReference type="PANTHER" id="PTHR30081:SF1">
    <property type="entry name" value="PROTEIN TRANSLOCASE SUBUNIT SECD"/>
    <property type="match status" value="1"/>
</dbReference>
<keyword evidence="7 9" id="KW-0811">Translocation</keyword>
<feature type="domain" description="Protein translocase subunit SecDF P1" evidence="11">
    <location>
        <begin position="177"/>
        <end position="234"/>
    </location>
</feature>
<dbReference type="PROSITE" id="PS51257">
    <property type="entry name" value="PROKAR_LIPOPROTEIN"/>
    <property type="match status" value="1"/>
</dbReference>